<dbReference type="Proteomes" id="UP000325763">
    <property type="component" value="Chromosome"/>
</dbReference>
<dbReference type="InterPro" id="IPR042098">
    <property type="entry name" value="TauD-like_sf"/>
</dbReference>
<dbReference type="SUPFAM" id="SSF51197">
    <property type="entry name" value="Clavaminate synthase-like"/>
    <property type="match status" value="1"/>
</dbReference>
<gene>
    <name evidence="8" type="ORF">CP978_33750</name>
    <name evidence="7" type="ORF">SNOD_33515</name>
</gene>
<keyword evidence="4" id="KW-0560">Oxidoreductase</keyword>
<dbReference type="GO" id="GO:0000908">
    <property type="term" value="F:taurine dioxygenase activity"/>
    <property type="evidence" value="ECO:0007669"/>
    <property type="project" value="TreeGrafter"/>
</dbReference>
<reference evidence="8 10" key="3">
    <citation type="submission" date="2017-09" db="EMBL/GenBank/DDBJ databases">
        <title>Streptomyces genome completion.</title>
        <authorList>
            <person name="Lee N."/>
            <person name="Cho B.-K."/>
        </authorList>
    </citation>
    <scope>NUCLEOTIDE SEQUENCE [LARGE SCALE GENOMIC DNA]</scope>
    <source>
        <strain evidence="8 10">ATCC 14899</strain>
    </source>
</reference>
<dbReference type="InterPro" id="IPR051323">
    <property type="entry name" value="AtsK-like"/>
</dbReference>
<comment type="similarity">
    <text evidence="1">Belongs to the TfdA dioxygenase family.</text>
</comment>
<dbReference type="InterPro" id="IPR003819">
    <property type="entry name" value="TauD/TfdA-like"/>
</dbReference>
<keyword evidence="9" id="KW-1185">Reference proteome</keyword>
<dbReference type="RefSeq" id="WP_043447417.1">
    <property type="nucleotide sequence ID" value="NZ_CP009313.1"/>
</dbReference>
<dbReference type="EMBL" id="CP009313">
    <property type="protein sequence ID" value="AJE44356.1"/>
    <property type="molecule type" value="Genomic_DNA"/>
</dbReference>
<dbReference type="GO" id="GO:0005737">
    <property type="term" value="C:cytoplasm"/>
    <property type="evidence" value="ECO:0007669"/>
    <property type="project" value="TreeGrafter"/>
</dbReference>
<evidence type="ECO:0000256" key="3">
    <source>
        <dbReference type="ARBA" id="ARBA00022964"/>
    </source>
</evidence>
<keyword evidence="2" id="KW-0479">Metal-binding</keyword>
<organism evidence="7 9">
    <name type="scientific">Streptomyces nodosus</name>
    <dbReference type="NCBI Taxonomy" id="40318"/>
    <lineage>
        <taxon>Bacteria</taxon>
        <taxon>Bacillati</taxon>
        <taxon>Actinomycetota</taxon>
        <taxon>Actinomycetes</taxon>
        <taxon>Kitasatosporales</taxon>
        <taxon>Streptomycetaceae</taxon>
        <taxon>Streptomyces</taxon>
    </lineage>
</organism>
<dbReference type="EMBL" id="CP023747">
    <property type="protein sequence ID" value="QEV42846.1"/>
    <property type="molecule type" value="Genomic_DNA"/>
</dbReference>
<keyword evidence="5" id="KW-0408">Iron</keyword>
<sequence length="292" mass="32368">MEDYALRAVEQLTTRPVEPYEAITVAPLTPLLGAEVSGIDLARELTPQQEKELKHAFAAHHVLVFRDQDITPEEHKRFAGVFGDLHPVTLPVEGSDPYILDIKAGKDSRNVAGNGWHADGTADAEPSLGSMLYITTMPEGGSGGDTLFANMHLAYELLSPALRAFLDGLTALHDGALPWTAAGQTPPPEYDVPRTEHPVVVRHPENGRKLLFVNAPYTSHITQLSPAESDALLGMLYRHIAQTPLLHCRVRWQERTLVFWDNRSVQHHAVWDYFPLTREGRRVAIDGTKLDA</sequence>
<evidence type="ECO:0000256" key="2">
    <source>
        <dbReference type="ARBA" id="ARBA00022723"/>
    </source>
</evidence>
<protein>
    <submittedName>
        <fullName evidence="7">Taurine dioxygenase</fullName>
    </submittedName>
</protein>
<reference evidence="7 9" key="2">
    <citation type="journal article" date="2016" name="Appl. Microbiol. Biotechnol.">
        <title>Exploiting the genome sequence of Streptomyces nodosus for enhanced antibiotic production.</title>
        <authorList>
            <person name="Sweeney P."/>
            <person name="Murphy C.D."/>
            <person name="Caffrey P."/>
        </authorList>
    </citation>
    <scope>NUCLEOTIDE SEQUENCE [LARGE SCALE GENOMIC DNA]</scope>
    <source>
        <strain evidence="7 9">ATCC 14899</strain>
    </source>
</reference>
<dbReference type="STRING" id="40318.SNOD_33515"/>
<dbReference type="PANTHER" id="PTHR30468">
    <property type="entry name" value="ALPHA-KETOGLUTARATE-DEPENDENT SULFONATE DIOXYGENASE"/>
    <property type="match status" value="1"/>
</dbReference>
<dbReference type="HOGENOM" id="CLU_036005_2_1_11"/>
<evidence type="ECO:0000313" key="10">
    <source>
        <dbReference type="Proteomes" id="UP000325763"/>
    </source>
</evidence>
<dbReference type="OrthoDB" id="581608at2"/>
<evidence type="ECO:0000313" key="9">
    <source>
        <dbReference type="Proteomes" id="UP000031526"/>
    </source>
</evidence>
<evidence type="ECO:0000256" key="1">
    <source>
        <dbReference type="ARBA" id="ARBA00005896"/>
    </source>
</evidence>
<dbReference type="PANTHER" id="PTHR30468:SF1">
    <property type="entry name" value="ALPHA-KETOGLUTARATE-DEPENDENT SULFONATE DIOXYGENASE"/>
    <property type="match status" value="1"/>
</dbReference>
<dbReference type="AlphaFoldDB" id="A0A0B5DUI4"/>
<feature type="domain" description="TauD/TfdA-like" evidence="6">
    <location>
        <begin position="25"/>
        <end position="282"/>
    </location>
</feature>
<evidence type="ECO:0000313" key="7">
    <source>
        <dbReference type="EMBL" id="AJE44356.1"/>
    </source>
</evidence>
<dbReference type="GO" id="GO:0046872">
    <property type="term" value="F:metal ion binding"/>
    <property type="evidence" value="ECO:0007669"/>
    <property type="project" value="UniProtKB-KW"/>
</dbReference>
<name>A0A0B5DUI4_9ACTN</name>
<reference evidence="9" key="1">
    <citation type="submission" date="2014-09" db="EMBL/GenBank/DDBJ databases">
        <title>Sequence of the Streptomyces nodosus genome.</title>
        <authorList>
            <person name="Sweeney P."/>
            <person name="Stephens N."/>
            <person name="Murphy C."/>
            <person name="Caffrey P."/>
        </authorList>
    </citation>
    <scope>NUCLEOTIDE SEQUENCE [LARGE SCALE GENOMIC DNA]</scope>
    <source>
        <strain evidence="9">ATCC 14899</strain>
    </source>
</reference>
<dbReference type="Pfam" id="PF02668">
    <property type="entry name" value="TauD"/>
    <property type="match status" value="1"/>
</dbReference>
<dbReference type="GO" id="GO:0006790">
    <property type="term" value="P:sulfur compound metabolic process"/>
    <property type="evidence" value="ECO:0007669"/>
    <property type="project" value="TreeGrafter"/>
</dbReference>
<accession>A0A0B5DUI4</accession>
<evidence type="ECO:0000256" key="4">
    <source>
        <dbReference type="ARBA" id="ARBA00023002"/>
    </source>
</evidence>
<keyword evidence="3 7" id="KW-0223">Dioxygenase</keyword>
<dbReference type="Proteomes" id="UP000031526">
    <property type="component" value="Chromosome"/>
</dbReference>
<evidence type="ECO:0000313" key="8">
    <source>
        <dbReference type="EMBL" id="QEV42846.1"/>
    </source>
</evidence>
<evidence type="ECO:0000256" key="5">
    <source>
        <dbReference type="ARBA" id="ARBA00023004"/>
    </source>
</evidence>
<dbReference type="Gene3D" id="3.60.130.10">
    <property type="entry name" value="Clavaminate synthase-like"/>
    <property type="match status" value="1"/>
</dbReference>
<dbReference type="KEGG" id="snq:CP978_33750"/>
<proteinExistence type="inferred from homology"/>
<evidence type="ECO:0000259" key="6">
    <source>
        <dbReference type="Pfam" id="PF02668"/>
    </source>
</evidence>